<sequence length="927" mass="103086">MEEKLSSVAKAFTPSPIQELSHLAQRCNAINLAEGFPDFPAPPHIKNAAVSAINSDFNQYRHVQGICDHLAIMAKKMHGLDVDPLTDIAICCGQTEAFAAAVFAIIDQGDEVILFDPSYETYEGCITMARGVPVFVALDPPHWTLDPNKLMQSITGRTKAIVLNSPQNPTGKVFTKDELETIAEVCCRRDCLAITDEVYEHITYDNEKHISLASFTGMQERTIITSSLSKTFSVTGWRVGWAIAPAVIASAIRNIHVKITDSAPAPFQEAALTALRSPPEYFESLRREYELKRDYIVKFLAGVGFKIQFKPQGSFFLFAEIPESCPLSDVEYVTELIKQAGVVAVPGRGFFHKKKFSREDCSYQNRYIRFAFCKSDDTLAAAAQKLGELSEASGCLKRRPKMSTLIDLAEEQRAPLLNDDDDIVPCSSSNGPEASTPSPSPSASPTTDPSQRLSSLDVFRGLTVALMILVDDAGGAFPSINHSPWFGVTLADFVMPFFLFGVGVSVSLAFKKMSSKRMATKKVILRTLKLFLLGLFLQGGYFHGRNHLTYGVDVGKIRWLGVLQRISIGYLLAAMSEIWLVNNNMVDSPATFVRKYYIQWMFAFLLCSAYMCLLYGLYVPNWDYEALSMTFPGASESQIVHCEVRGSLEPPCNAVGLIDRIILGEHHLYQRPVYRRTKECSVNSPDYGPLPPNAPGWCLAPFDPEGILSSLMAAITCFVGLHFGHILVHFKGQMQRVFLWSILLFPLLIAGYVFELLGIPFCKPLYTLSYMCITAGASGLFLTIIYCVVDVKCFRKPTRLLEWMGMNALIIFAVAACDLFPAALQGFYWRSPENNLVDGTEMLFQAMLHSRKWGTLVFVLLEILFWGLVAGFLHMKGIYIKLSMAVQTLDHGTNVSKGVGDGGMTEYCFKIKHSSFLSVRRDMQKEN</sequence>
<dbReference type="GO" id="GO:0030170">
    <property type="term" value="F:pyridoxal phosphate binding"/>
    <property type="evidence" value="ECO:0007669"/>
    <property type="project" value="InterPro"/>
</dbReference>
<dbReference type="FunFam" id="3.90.1150.10:FF:000096">
    <property type="entry name" value="ATP-binding cassette sub-family A member 3-like Protein"/>
    <property type="match status" value="1"/>
</dbReference>
<organism evidence="7 8">
    <name type="scientific">Carpinus fangiana</name>
    <dbReference type="NCBI Taxonomy" id="176857"/>
    <lineage>
        <taxon>Eukaryota</taxon>
        <taxon>Viridiplantae</taxon>
        <taxon>Streptophyta</taxon>
        <taxon>Embryophyta</taxon>
        <taxon>Tracheophyta</taxon>
        <taxon>Spermatophyta</taxon>
        <taxon>Magnoliopsida</taxon>
        <taxon>eudicotyledons</taxon>
        <taxon>Gunneridae</taxon>
        <taxon>Pentapetalae</taxon>
        <taxon>rosids</taxon>
        <taxon>fabids</taxon>
        <taxon>Fagales</taxon>
        <taxon>Betulaceae</taxon>
        <taxon>Carpinus</taxon>
    </lineage>
</organism>
<evidence type="ECO:0000256" key="1">
    <source>
        <dbReference type="ARBA" id="ARBA00007441"/>
    </source>
</evidence>
<dbReference type="OrthoDB" id="2149840at2759"/>
<feature type="transmembrane region" description="Helical" evidence="4">
    <location>
        <begin position="737"/>
        <end position="759"/>
    </location>
</feature>
<feature type="transmembrane region" description="Helical" evidence="4">
    <location>
        <begin position="765"/>
        <end position="789"/>
    </location>
</feature>
<dbReference type="Proteomes" id="UP000327013">
    <property type="component" value="Chromosome 2"/>
</dbReference>
<evidence type="ECO:0000313" key="8">
    <source>
        <dbReference type="Proteomes" id="UP000327013"/>
    </source>
</evidence>
<accession>A0A5N6QSY0</accession>
<feature type="region of interest" description="Disordered" evidence="3">
    <location>
        <begin position="418"/>
        <end position="452"/>
    </location>
</feature>
<keyword evidence="4" id="KW-0472">Membrane</keyword>
<dbReference type="InterPro" id="IPR015424">
    <property type="entry name" value="PyrdxlP-dep_Trfase"/>
</dbReference>
<evidence type="ECO:0000256" key="2">
    <source>
        <dbReference type="ARBA" id="ARBA00022898"/>
    </source>
</evidence>
<dbReference type="InterPro" id="IPR015422">
    <property type="entry name" value="PyrdxlP-dep_Trfase_small"/>
</dbReference>
<dbReference type="PANTHER" id="PTHR31061:SF23">
    <property type="entry name" value="OS05G0155700 PROTEIN"/>
    <property type="match status" value="1"/>
</dbReference>
<proteinExistence type="inferred from homology"/>
<dbReference type="SUPFAM" id="SSF53383">
    <property type="entry name" value="PLP-dependent transferases"/>
    <property type="match status" value="1"/>
</dbReference>
<dbReference type="Gene3D" id="3.40.640.10">
    <property type="entry name" value="Type I PLP-dependent aspartate aminotransferase-like (Major domain)"/>
    <property type="match status" value="1"/>
</dbReference>
<keyword evidence="4" id="KW-1133">Transmembrane helix</keyword>
<dbReference type="Gene3D" id="3.90.1150.10">
    <property type="entry name" value="Aspartate Aminotransferase, domain 1"/>
    <property type="match status" value="1"/>
</dbReference>
<keyword evidence="2" id="KW-0663">Pyridoxal phosphate</keyword>
<dbReference type="InterPro" id="IPR004839">
    <property type="entry name" value="Aminotransferase_I/II_large"/>
</dbReference>
<reference evidence="7 8" key="1">
    <citation type="submission" date="2019-06" db="EMBL/GenBank/DDBJ databases">
        <title>A chromosomal-level reference genome of Carpinus fangiana (Coryloideae, Betulaceae).</title>
        <authorList>
            <person name="Yang X."/>
            <person name="Wang Z."/>
            <person name="Zhang L."/>
            <person name="Hao G."/>
            <person name="Liu J."/>
            <person name="Yang Y."/>
        </authorList>
    </citation>
    <scope>NUCLEOTIDE SEQUENCE [LARGE SCALE GENOMIC DNA]</scope>
    <source>
        <strain evidence="7">Cfa_2016G</strain>
        <tissue evidence="7">Leaf</tissue>
    </source>
</reference>
<feature type="transmembrane region" description="Helical" evidence="4">
    <location>
        <begin position="485"/>
        <end position="511"/>
    </location>
</feature>
<keyword evidence="8" id="KW-1185">Reference proteome</keyword>
<dbReference type="AlphaFoldDB" id="A0A5N6QSY0"/>
<feature type="compositionally biased region" description="Low complexity" evidence="3">
    <location>
        <begin position="432"/>
        <end position="450"/>
    </location>
</feature>
<gene>
    <name evidence="7" type="ORF">FH972_005847</name>
</gene>
<feature type="transmembrane region" description="Helical" evidence="4">
    <location>
        <begin position="523"/>
        <end position="542"/>
    </location>
</feature>
<name>A0A5N6QSY0_9ROSI</name>
<evidence type="ECO:0000256" key="3">
    <source>
        <dbReference type="SAM" id="MobiDB-lite"/>
    </source>
</evidence>
<feature type="transmembrane region" description="Helical" evidence="4">
    <location>
        <begin position="809"/>
        <end position="829"/>
    </location>
</feature>
<feature type="domain" description="Heparan-alpha-glucosaminide N-acetyltransferase catalytic" evidence="6">
    <location>
        <begin position="452"/>
        <end position="576"/>
    </location>
</feature>
<protein>
    <recommendedName>
        <fullName evidence="9">Aminotransferase class I/classII domain-containing protein</fullName>
    </recommendedName>
</protein>
<dbReference type="GO" id="GO:0003824">
    <property type="term" value="F:catalytic activity"/>
    <property type="evidence" value="ECO:0007669"/>
    <property type="project" value="InterPro"/>
</dbReference>
<dbReference type="InterPro" id="IPR012429">
    <property type="entry name" value="HGSNAT_cat"/>
</dbReference>
<dbReference type="PANTHER" id="PTHR31061">
    <property type="entry name" value="LD22376P"/>
    <property type="match status" value="1"/>
</dbReference>
<dbReference type="Pfam" id="PF07786">
    <property type="entry name" value="HGSNAT_cat"/>
    <property type="match status" value="1"/>
</dbReference>
<evidence type="ECO:0008006" key="9">
    <source>
        <dbReference type="Google" id="ProtNLM"/>
    </source>
</evidence>
<dbReference type="CDD" id="cd00609">
    <property type="entry name" value="AAT_like"/>
    <property type="match status" value="1"/>
</dbReference>
<feature type="transmembrane region" description="Helical" evidence="4">
    <location>
        <begin position="853"/>
        <end position="873"/>
    </location>
</feature>
<dbReference type="InterPro" id="IPR004838">
    <property type="entry name" value="NHTrfase_class1_PyrdxlP-BS"/>
</dbReference>
<comment type="similarity">
    <text evidence="1">Belongs to the class-I pyridoxal-phosphate-dependent aminotransferase family.</text>
</comment>
<feature type="domain" description="Aminotransferase class I/classII large" evidence="5">
    <location>
        <begin position="30"/>
        <end position="383"/>
    </location>
</feature>
<evidence type="ECO:0000313" key="7">
    <source>
        <dbReference type="EMBL" id="KAE8009410.1"/>
    </source>
</evidence>
<dbReference type="PROSITE" id="PS00105">
    <property type="entry name" value="AA_TRANSFER_CLASS_1"/>
    <property type="match status" value="1"/>
</dbReference>
<evidence type="ECO:0000256" key="4">
    <source>
        <dbReference type="SAM" id="Phobius"/>
    </source>
</evidence>
<evidence type="ECO:0000259" key="6">
    <source>
        <dbReference type="Pfam" id="PF07786"/>
    </source>
</evidence>
<keyword evidence="4" id="KW-0812">Transmembrane</keyword>
<dbReference type="EMBL" id="CM017322">
    <property type="protein sequence ID" value="KAE8009410.1"/>
    <property type="molecule type" value="Genomic_DNA"/>
</dbReference>
<dbReference type="FunFam" id="3.40.640.10:FF:000086">
    <property type="entry name" value="Kynurenine--oxoglutarate transaminase 1"/>
    <property type="match status" value="1"/>
</dbReference>
<feature type="transmembrane region" description="Helical" evidence="4">
    <location>
        <begin position="600"/>
        <end position="619"/>
    </location>
</feature>
<evidence type="ECO:0000259" key="5">
    <source>
        <dbReference type="Pfam" id="PF00155"/>
    </source>
</evidence>
<dbReference type="Pfam" id="PF00155">
    <property type="entry name" value="Aminotran_1_2"/>
    <property type="match status" value="1"/>
</dbReference>
<dbReference type="InterPro" id="IPR015421">
    <property type="entry name" value="PyrdxlP-dep_Trfase_major"/>
</dbReference>
<feature type="transmembrane region" description="Helical" evidence="4">
    <location>
        <begin position="562"/>
        <end position="580"/>
    </location>
</feature>
<feature type="transmembrane region" description="Helical" evidence="4">
    <location>
        <begin position="707"/>
        <end position="730"/>
    </location>
</feature>